<keyword evidence="7" id="KW-0269">Exonuclease</keyword>
<keyword evidence="6" id="KW-0378">Hydrolase</keyword>
<evidence type="ECO:0000256" key="3">
    <source>
        <dbReference type="ARBA" id="ARBA00022722"/>
    </source>
</evidence>
<reference evidence="14 15" key="1">
    <citation type="submission" date="2024-05" db="EMBL/GenBank/DDBJ databases">
        <title>The nuclear and mitochondrial genome assemblies of Tetragonisca angustula (Apidae: Meliponini), a tiny yet remarkable pollinator in the Neotropics.</title>
        <authorList>
            <person name="Ferrari R."/>
            <person name="Ricardo P.C."/>
            <person name="Dias F.C."/>
            <person name="Araujo N.S."/>
            <person name="Soares D.O."/>
            <person name="Zhou Q.-S."/>
            <person name="Zhu C.-D."/>
            <person name="Coutinho L."/>
            <person name="Airas M.C."/>
            <person name="Batista T.M."/>
        </authorList>
    </citation>
    <scope>NUCLEOTIDE SEQUENCE [LARGE SCALE GENOMIC DNA]</scope>
    <source>
        <strain evidence="14">ASF017062</strain>
        <tissue evidence="14">Abdomen</tissue>
    </source>
</reference>
<proteinExistence type="inferred from homology"/>
<evidence type="ECO:0000313" key="14">
    <source>
        <dbReference type="EMBL" id="KAK9306569.1"/>
    </source>
</evidence>
<organism evidence="14 15">
    <name type="scientific">Tetragonisca angustula</name>
    <dbReference type="NCBI Taxonomy" id="166442"/>
    <lineage>
        <taxon>Eukaryota</taxon>
        <taxon>Metazoa</taxon>
        <taxon>Ecdysozoa</taxon>
        <taxon>Arthropoda</taxon>
        <taxon>Hexapoda</taxon>
        <taxon>Insecta</taxon>
        <taxon>Pterygota</taxon>
        <taxon>Neoptera</taxon>
        <taxon>Endopterygota</taxon>
        <taxon>Hymenoptera</taxon>
        <taxon>Apocrita</taxon>
        <taxon>Aculeata</taxon>
        <taxon>Apoidea</taxon>
        <taxon>Anthophila</taxon>
        <taxon>Apidae</taxon>
        <taxon>Tetragonisca</taxon>
    </lineage>
</organism>
<dbReference type="GO" id="GO:0000723">
    <property type="term" value="P:telomere maintenance"/>
    <property type="evidence" value="ECO:0007669"/>
    <property type="project" value="TreeGrafter"/>
</dbReference>
<keyword evidence="4" id="KW-0255">Endonuclease</keyword>
<dbReference type="Gene3D" id="3.60.15.10">
    <property type="entry name" value="Ribonuclease Z/Hydroxyacylglutathione hydrolase-like"/>
    <property type="match status" value="1"/>
</dbReference>
<evidence type="ECO:0000256" key="6">
    <source>
        <dbReference type="ARBA" id="ARBA00022801"/>
    </source>
</evidence>
<name>A0AAW1AB85_9HYME</name>
<comment type="subcellular location">
    <subcellularLocation>
        <location evidence="1">Nucleus</location>
    </subcellularLocation>
</comment>
<keyword evidence="9" id="KW-0234">DNA repair</keyword>
<sequence length="399" mass="46276">MSTFLGLIKEIPGISVDRFEEANLTSSIFFLSHCHSDHMHGLSDMFFEYVDENKKCLYCSPISKTLLENRFKFKSPCVKEININAPNVIEYTIENEEKILISVTSVSAGHCPGSVMFLFERNNISVLYTGDFRINPTDFPKLKSLHYCDDSKLIPKIFTKIYLDTTFLSTDFPVFPTRQESILKMYEVIRDWITKDPRNVVILECSATYGSEFLFVELSKMLNMKIHVKDDMFKDYCRIAQLSCYVTNDPNNTPIHACKSKISLSGLHCRSDVSNINILTVIPSAMKWRKKDTSIIGEWDKDKERTFNVCYATHSSFDELKTFIQYFEALEIYPCVMKTEQEKEIYSLLNSIKNKPNKPNKPNKELTINQEYKLELPRCKVLNKVKFKSEYFSSDDDSL</sequence>
<dbReference type="GO" id="GO:0006303">
    <property type="term" value="P:double-strand break repair via nonhomologous end joining"/>
    <property type="evidence" value="ECO:0007669"/>
    <property type="project" value="TreeGrafter"/>
</dbReference>
<dbReference type="Proteomes" id="UP001432146">
    <property type="component" value="Unassembled WGS sequence"/>
</dbReference>
<evidence type="ECO:0000256" key="7">
    <source>
        <dbReference type="ARBA" id="ARBA00022839"/>
    </source>
</evidence>
<feature type="domain" description="DNA repair metallo-beta-lactamase" evidence="13">
    <location>
        <begin position="242"/>
        <end position="338"/>
    </location>
</feature>
<evidence type="ECO:0000256" key="12">
    <source>
        <dbReference type="ARBA" id="ARBA00042677"/>
    </source>
</evidence>
<keyword evidence="8" id="KW-0233">DNA recombination</keyword>
<evidence type="ECO:0000256" key="9">
    <source>
        <dbReference type="ARBA" id="ARBA00023204"/>
    </source>
</evidence>
<dbReference type="PANTHER" id="PTHR23240:SF8">
    <property type="entry name" value="PROTEIN ARTEMIS"/>
    <property type="match status" value="1"/>
</dbReference>
<evidence type="ECO:0000256" key="8">
    <source>
        <dbReference type="ARBA" id="ARBA00023172"/>
    </source>
</evidence>
<dbReference type="GO" id="GO:0004519">
    <property type="term" value="F:endonuclease activity"/>
    <property type="evidence" value="ECO:0007669"/>
    <property type="project" value="UniProtKB-KW"/>
</dbReference>
<keyword evidence="3" id="KW-0540">Nuclease</keyword>
<gene>
    <name evidence="14" type="ORF">QLX08_002765</name>
</gene>
<protein>
    <recommendedName>
        <fullName evidence="11">Protein artemis</fullName>
    </recommendedName>
    <alternativeName>
        <fullName evidence="12">DNA cross-link repair 1C protein</fullName>
    </alternativeName>
</protein>
<dbReference type="GO" id="GO:0003684">
    <property type="term" value="F:damaged DNA binding"/>
    <property type="evidence" value="ECO:0007669"/>
    <property type="project" value="TreeGrafter"/>
</dbReference>
<dbReference type="GO" id="GO:0005634">
    <property type="term" value="C:nucleus"/>
    <property type="evidence" value="ECO:0007669"/>
    <property type="project" value="UniProtKB-SubCell"/>
</dbReference>
<accession>A0AAW1AB85</accession>
<dbReference type="GO" id="GO:0036297">
    <property type="term" value="P:interstrand cross-link repair"/>
    <property type="evidence" value="ECO:0007669"/>
    <property type="project" value="TreeGrafter"/>
</dbReference>
<evidence type="ECO:0000256" key="4">
    <source>
        <dbReference type="ARBA" id="ARBA00022759"/>
    </source>
</evidence>
<dbReference type="InterPro" id="IPR011084">
    <property type="entry name" value="DRMBL"/>
</dbReference>
<evidence type="ECO:0000256" key="5">
    <source>
        <dbReference type="ARBA" id="ARBA00022763"/>
    </source>
</evidence>
<dbReference type="InterPro" id="IPR036866">
    <property type="entry name" value="RibonucZ/Hydroxyglut_hydro"/>
</dbReference>
<evidence type="ECO:0000313" key="15">
    <source>
        <dbReference type="Proteomes" id="UP001432146"/>
    </source>
</evidence>
<dbReference type="AlphaFoldDB" id="A0AAW1AB85"/>
<keyword evidence="10" id="KW-0539">Nucleus</keyword>
<dbReference type="EMBL" id="JAWNGG020000038">
    <property type="protein sequence ID" value="KAK9306569.1"/>
    <property type="molecule type" value="Genomic_DNA"/>
</dbReference>
<dbReference type="Pfam" id="PF07522">
    <property type="entry name" value="DRMBL"/>
    <property type="match status" value="1"/>
</dbReference>
<dbReference type="Gene3D" id="3.40.50.12650">
    <property type="match status" value="1"/>
</dbReference>
<comment type="similarity">
    <text evidence="2">Belongs to the DNA repair metallo-beta-lactamase (DRMBL) family.</text>
</comment>
<dbReference type="GO" id="GO:0035312">
    <property type="term" value="F:5'-3' DNA exonuclease activity"/>
    <property type="evidence" value="ECO:0007669"/>
    <property type="project" value="TreeGrafter"/>
</dbReference>
<evidence type="ECO:0000259" key="13">
    <source>
        <dbReference type="Pfam" id="PF07522"/>
    </source>
</evidence>
<dbReference type="PANTHER" id="PTHR23240">
    <property type="entry name" value="DNA CROSS-LINK REPAIR PROTEIN PSO2/SNM1-RELATED"/>
    <property type="match status" value="1"/>
</dbReference>
<dbReference type="SUPFAM" id="SSF56281">
    <property type="entry name" value="Metallo-hydrolase/oxidoreductase"/>
    <property type="match status" value="1"/>
</dbReference>
<keyword evidence="15" id="KW-1185">Reference proteome</keyword>
<evidence type="ECO:0000256" key="11">
    <source>
        <dbReference type="ARBA" id="ARBA00039759"/>
    </source>
</evidence>
<keyword evidence="5" id="KW-0227">DNA damage</keyword>
<evidence type="ECO:0000256" key="2">
    <source>
        <dbReference type="ARBA" id="ARBA00010304"/>
    </source>
</evidence>
<evidence type="ECO:0000256" key="1">
    <source>
        <dbReference type="ARBA" id="ARBA00004123"/>
    </source>
</evidence>
<comment type="caution">
    <text evidence="14">The sequence shown here is derived from an EMBL/GenBank/DDBJ whole genome shotgun (WGS) entry which is preliminary data.</text>
</comment>
<evidence type="ECO:0000256" key="10">
    <source>
        <dbReference type="ARBA" id="ARBA00023242"/>
    </source>
</evidence>
<dbReference type="GO" id="GO:0006310">
    <property type="term" value="P:DNA recombination"/>
    <property type="evidence" value="ECO:0007669"/>
    <property type="project" value="UniProtKB-KW"/>
</dbReference>